<dbReference type="SUPFAM" id="SSF48371">
    <property type="entry name" value="ARM repeat"/>
    <property type="match status" value="1"/>
</dbReference>
<dbReference type="GO" id="GO:0072686">
    <property type="term" value="C:mitotic spindle"/>
    <property type="evidence" value="ECO:0007669"/>
    <property type="project" value="TreeGrafter"/>
</dbReference>
<evidence type="ECO:0000256" key="1">
    <source>
        <dbReference type="ARBA" id="ARBA00022737"/>
    </source>
</evidence>
<dbReference type="GO" id="GO:0008017">
    <property type="term" value="F:microtubule binding"/>
    <property type="evidence" value="ECO:0007669"/>
    <property type="project" value="TreeGrafter"/>
</dbReference>
<keyword evidence="1" id="KW-0677">Repeat</keyword>
<accession>A0A183T445</accession>
<dbReference type="GO" id="GO:0000776">
    <property type="term" value="C:kinetochore"/>
    <property type="evidence" value="ECO:0007669"/>
    <property type="project" value="TreeGrafter"/>
</dbReference>
<evidence type="ECO:0000313" key="5">
    <source>
        <dbReference type="Proteomes" id="UP000275846"/>
    </source>
</evidence>
<dbReference type="PANTHER" id="PTHR21567:SF9">
    <property type="entry name" value="CLIP-ASSOCIATING PROTEIN"/>
    <property type="match status" value="1"/>
</dbReference>
<feature type="region of interest" description="Disordered" evidence="2">
    <location>
        <begin position="198"/>
        <end position="219"/>
    </location>
</feature>
<proteinExistence type="predicted"/>
<dbReference type="Gene3D" id="1.25.10.10">
    <property type="entry name" value="Leucine-rich Repeat Variant"/>
    <property type="match status" value="2"/>
</dbReference>
<dbReference type="PANTHER" id="PTHR21567">
    <property type="entry name" value="CLASP"/>
    <property type="match status" value="1"/>
</dbReference>
<protein>
    <submittedName>
        <fullName evidence="6">TOG domain-containing protein</fullName>
    </submittedName>
</protein>
<dbReference type="GO" id="GO:0005881">
    <property type="term" value="C:cytoplasmic microtubule"/>
    <property type="evidence" value="ECO:0007669"/>
    <property type="project" value="TreeGrafter"/>
</dbReference>
<dbReference type="InterPro" id="IPR016024">
    <property type="entry name" value="ARM-type_fold"/>
</dbReference>
<dbReference type="GO" id="GO:0090307">
    <property type="term" value="P:mitotic spindle assembly"/>
    <property type="evidence" value="ECO:0007669"/>
    <property type="project" value="TreeGrafter"/>
</dbReference>
<dbReference type="Proteomes" id="UP000275846">
    <property type="component" value="Unassembled WGS sequence"/>
</dbReference>
<evidence type="ECO:0000259" key="3">
    <source>
        <dbReference type="SMART" id="SM01349"/>
    </source>
</evidence>
<feature type="domain" description="TOG" evidence="3">
    <location>
        <begin position="425"/>
        <end position="649"/>
    </location>
</feature>
<organism evidence="6">
    <name type="scientific">Schistocephalus solidus</name>
    <name type="common">Tapeworm</name>
    <dbReference type="NCBI Taxonomy" id="70667"/>
    <lineage>
        <taxon>Eukaryota</taxon>
        <taxon>Metazoa</taxon>
        <taxon>Spiralia</taxon>
        <taxon>Lophotrochozoa</taxon>
        <taxon>Platyhelminthes</taxon>
        <taxon>Cestoda</taxon>
        <taxon>Eucestoda</taxon>
        <taxon>Diphyllobothriidea</taxon>
        <taxon>Diphyllobothriidae</taxon>
        <taxon>Schistocephalus</taxon>
    </lineage>
</organism>
<feature type="compositionally biased region" description="Low complexity" evidence="2">
    <location>
        <begin position="382"/>
        <end position="396"/>
    </location>
</feature>
<dbReference type="SMART" id="SM01349">
    <property type="entry name" value="TOG"/>
    <property type="match status" value="1"/>
</dbReference>
<dbReference type="GO" id="GO:0045180">
    <property type="term" value="C:basal cortex"/>
    <property type="evidence" value="ECO:0007669"/>
    <property type="project" value="TreeGrafter"/>
</dbReference>
<name>A0A183T445_SCHSO</name>
<dbReference type="InterPro" id="IPR034085">
    <property type="entry name" value="TOG"/>
</dbReference>
<feature type="compositionally biased region" description="Polar residues" evidence="2">
    <location>
        <begin position="370"/>
        <end position="381"/>
    </location>
</feature>
<dbReference type="WBParaSite" id="SSLN_0001167401-mRNA-1">
    <property type="protein sequence ID" value="SSLN_0001167401-mRNA-1"/>
    <property type="gene ID" value="SSLN_0001167401"/>
</dbReference>
<reference evidence="4 5" key="2">
    <citation type="submission" date="2018-11" db="EMBL/GenBank/DDBJ databases">
        <authorList>
            <consortium name="Pathogen Informatics"/>
        </authorList>
    </citation>
    <scope>NUCLEOTIDE SEQUENCE [LARGE SCALE GENOMIC DNA]</scope>
    <source>
        <strain evidence="4 5">NST_G2</strain>
    </source>
</reference>
<gene>
    <name evidence="4" type="ORF">SSLN_LOCUS11243</name>
</gene>
<dbReference type="InterPro" id="IPR000357">
    <property type="entry name" value="HEAT"/>
</dbReference>
<evidence type="ECO:0000256" key="2">
    <source>
        <dbReference type="SAM" id="MobiDB-lite"/>
    </source>
</evidence>
<sequence>MTLVLRSPANLTHVLRFSQPEVNRLADVLSSIFGDSSSKVLSLFMDTLQLFMKTYHPLLHDWVYVALVRLLSRQGHEVLSSHQRAIKETLTVLRSTFPLDLQFFHCCRFIIDDALTPAPKVKVCMLEYIKDLLVMMPSDALCNPPVEVLASRVIIKMSDLNSDNFTHLIQQIPRGQQEQASKLLKTYQKTSTAGGSALAPDGGSYAAASGPTSTTGSSWYSKSGIRRVFSMRQPKTKAPGSSQTLAGRAVNPITAKYVQQQAAYPPGDSYSSRGLRPGPTPDGQLHDVGGPGNFQFPSQHMQQQPQYHHHHLSSSNTNGNGADNGHNHFPMVAPSPLYSPPTHPSMPGSPTNSQPMLLQGAESGFFTERSPLSQSGCDQQDNSPVSRNSRPPSLLSGFDRANELTISKLKKPVIGYQTLKKIREMLPEDALTEILQELSNYNERYEQRKACMLKLIKLLRDGSVETWEEHSKPTLLILLESLSDNSGDTRALALRVLQELVRTQGELIREYACLTVMKILEACKDSEKAVVRSAEECAQTVARYLPEELCLRLLTTVILDTRTELNLPAVKMQTQVIKVSSPEAVAEVLPDLIPGLISGCSHEDSAVRKASIFCLVQLALKFGDNIWPHLEDLAASKIFVNKHTTIMNVVKFSRVQKREAIAKYTARRQNPLLVIHPHVRILVPITRYSTSGVCAVADVLNSPSLKSLLRAAMLKELFAEESVAEEDPMYGRNRTSSDATSTAAGFNTVQCSLIPTTLFDHIRARFRFLHLYRIRSPFYPFPSNTVVEPFIRYFCHFATVAYCPPRHPLSPSSH</sequence>
<dbReference type="OrthoDB" id="46159at2759"/>
<keyword evidence="5" id="KW-1185">Reference proteome</keyword>
<evidence type="ECO:0000313" key="6">
    <source>
        <dbReference type="WBParaSite" id="SSLN_0001167401-mRNA-1"/>
    </source>
</evidence>
<dbReference type="GO" id="GO:0005876">
    <property type="term" value="C:spindle microtubule"/>
    <property type="evidence" value="ECO:0007669"/>
    <property type="project" value="TreeGrafter"/>
</dbReference>
<feature type="compositionally biased region" description="Low complexity" evidence="2">
    <location>
        <begin position="202"/>
        <end position="219"/>
    </location>
</feature>
<dbReference type="AlphaFoldDB" id="A0A183T445"/>
<feature type="region of interest" description="Disordered" evidence="2">
    <location>
        <begin position="261"/>
        <end position="397"/>
    </location>
</feature>
<reference evidence="6" key="1">
    <citation type="submission" date="2016-06" db="UniProtKB">
        <authorList>
            <consortium name="WormBaseParasite"/>
        </authorList>
    </citation>
    <scope>IDENTIFICATION</scope>
</reference>
<dbReference type="EMBL" id="UYSU01036390">
    <property type="protein sequence ID" value="VDL97628.1"/>
    <property type="molecule type" value="Genomic_DNA"/>
</dbReference>
<dbReference type="Pfam" id="PF02985">
    <property type="entry name" value="HEAT"/>
    <property type="match status" value="1"/>
</dbReference>
<evidence type="ECO:0000313" key="4">
    <source>
        <dbReference type="EMBL" id="VDL97628.1"/>
    </source>
</evidence>
<dbReference type="InterPro" id="IPR011989">
    <property type="entry name" value="ARM-like"/>
</dbReference>
<dbReference type="GO" id="GO:0040001">
    <property type="term" value="P:establishment of mitotic spindle localization"/>
    <property type="evidence" value="ECO:0007669"/>
    <property type="project" value="TreeGrafter"/>
</dbReference>
<dbReference type="STRING" id="70667.A0A183T445"/>
<dbReference type="GO" id="GO:0005815">
    <property type="term" value="C:microtubule organizing center"/>
    <property type="evidence" value="ECO:0007669"/>
    <property type="project" value="TreeGrafter"/>
</dbReference>